<evidence type="ECO:0000256" key="1">
    <source>
        <dbReference type="SAM" id="Coils"/>
    </source>
</evidence>
<feature type="coiled-coil region" evidence="1">
    <location>
        <begin position="35"/>
        <end position="62"/>
    </location>
</feature>
<feature type="region of interest" description="Disordered" evidence="2">
    <location>
        <begin position="122"/>
        <end position="147"/>
    </location>
</feature>
<evidence type="ECO:0000313" key="3">
    <source>
        <dbReference type="EMBL" id="DAF87247.1"/>
    </source>
</evidence>
<keyword evidence="1" id="KW-0175">Coiled coil</keyword>
<reference evidence="3" key="1">
    <citation type="journal article" date="2021" name="Proc. Natl. Acad. Sci. U.S.A.">
        <title>A Catalog of Tens of Thousands of Viruses from Human Metagenomes Reveals Hidden Associations with Chronic Diseases.</title>
        <authorList>
            <person name="Tisza M.J."/>
            <person name="Buck C.B."/>
        </authorList>
    </citation>
    <scope>NUCLEOTIDE SEQUENCE</scope>
    <source>
        <strain evidence="3">CtDsE1</strain>
    </source>
</reference>
<organism evidence="3">
    <name type="scientific">Siphoviridae sp. ctDsE1</name>
    <dbReference type="NCBI Taxonomy" id="2825390"/>
    <lineage>
        <taxon>Viruses</taxon>
        <taxon>Duplodnaviria</taxon>
        <taxon>Heunggongvirae</taxon>
        <taxon>Uroviricota</taxon>
        <taxon>Caudoviricetes</taxon>
    </lineage>
</organism>
<name>A0A8S5TYJ4_9CAUD</name>
<dbReference type="EMBL" id="BK015961">
    <property type="protein sequence ID" value="DAF87247.1"/>
    <property type="molecule type" value="Genomic_DNA"/>
</dbReference>
<accession>A0A8S5TYJ4</accession>
<proteinExistence type="predicted"/>
<protein>
    <submittedName>
        <fullName evidence="3">Major capsid protein</fullName>
    </submittedName>
</protein>
<sequence length="161" mass="17954">MSEFTPITTQEQFDAAIGERIKRERESLAKKYGDYDALKQKTDDYERQIAEYSKSLEAAKQAASAHDQVVTELNAKLKGYESASVKTRIAHEFGIPYELASRLSGEDEDAIRKDAETLSQLIGQQARHKAPPLRSTEPLNLEGDATKAALKRTLRGLDKGE</sequence>
<evidence type="ECO:0000256" key="2">
    <source>
        <dbReference type="SAM" id="MobiDB-lite"/>
    </source>
</evidence>